<dbReference type="RefSeq" id="XP_064702297.1">
    <property type="nucleotide sequence ID" value="XM_064851028.1"/>
</dbReference>
<dbReference type="GeneID" id="89975641"/>
<sequence length="404" mass="41953">MPPRSRHSKSASVASSTGGSTAVASNGEMLPPATGTPSSSKAGSPVARKPRTGSRSSYPVANAVSPAVAGSTPVVLIPSKQHRAEPAVVSAPTYDLTEEAAKFAVTVVLSTILEAALQTVAGTIGVGDLAAVSKRPESWLEIGSLLGWKVVLLGVYWVFEFDAYDVASLTLLLSTPTTLLLGLFYSISPVTLISTTLSSILSTSAPYYFLRPLSPSHNPSAAPRSSLRNRSILTDPYTTIATSLLASAIFAVLLEASFATFLPEYLVVHFTGLRSIEAAHLGPSGLPTLLLALLPAGFATQEYIFAPSTAKSLPSGPVDAFDAVTASFSAHVYHNAWGWYSVRQKELISRTAVLTALIVAQTLLHVGGTLNGVDFEGALGYASIWGGGAVVVGAVLDWVGGPSD</sequence>
<reference evidence="3 4" key="1">
    <citation type="submission" date="2023-08" db="EMBL/GenBank/DDBJ databases">
        <title>Black Yeasts Isolated from many extreme environments.</title>
        <authorList>
            <person name="Coleine C."/>
            <person name="Stajich J.E."/>
            <person name="Selbmann L."/>
        </authorList>
    </citation>
    <scope>NUCLEOTIDE SEQUENCE [LARGE SCALE GENOMIC DNA]</scope>
    <source>
        <strain evidence="3 4">CCFEE 5792</strain>
    </source>
</reference>
<gene>
    <name evidence="3" type="ORF">LTR84_007475</name>
</gene>
<keyword evidence="2" id="KW-0472">Membrane</keyword>
<feature type="transmembrane region" description="Helical" evidence="2">
    <location>
        <begin position="347"/>
        <end position="366"/>
    </location>
</feature>
<protein>
    <submittedName>
        <fullName evidence="3">Uncharacterized protein</fullName>
    </submittedName>
</protein>
<keyword evidence="4" id="KW-1185">Reference proteome</keyword>
<evidence type="ECO:0000313" key="4">
    <source>
        <dbReference type="Proteomes" id="UP001358417"/>
    </source>
</evidence>
<feature type="transmembrane region" description="Helical" evidence="2">
    <location>
        <begin position="139"/>
        <end position="159"/>
    </location>
</feature>
<comment type="caution">
    <text evidence="3">The sequence shown here is derived from an EMBL/GenBank/DDBJ whole genome shotgun (WGS) entry which is preliminary data.</text>
</comment>
<keyword evidence="2" id="KW-1133">Transmembrane helix</keyword>
<evidence type="ECO:0000256" key="2">
    <source>
        <dbReference type="SAM" id="Phobius"/>
    </source>
</evidence>
<name>A0AAV9MYB0_9EURO</name>
<feature type="transmembrane region" description="Helical" evidence="2">
    <location>
        <begin position="378"/>
        <end position="399"/>
    </location>
</feature>
<feature type="transmembrane region" description="Helical" evidence="2">
    <location>
        <begin position="179"/>
        <end position="201"/>
    </location>
</feature>
<proteinExistence type="predicted"/>
<dbReference type="EMBL" id="JAVRRD010000029">
    <property type="protein sequence ID" value="KAK5046714.1"/>
    <property type="molecule type" value="Genomic_DNA"/>
</dbReference>
<evidence type="ECO:0000313" key="3">
    <source>
        <dbReference type="EMBL" id="KAK5046714.1"/>
    </source>
</evidence>
<dbReference type="AlphaFoldDB" id="A0AAV9MYB0"/>
<feature type="region of interest" description="Disordered" evidence="1">
    <location>
        <begin position="1"/>
        <end position="59"/>
    </location>
</feature>
<accession>A0AAV9MYB0</accession>
<organism evidence="3 4">
    <name type="scientific">Exophiala bonariae</name>
    <dbReference type="NCBI Taxonomy" id="1690606"/>
    <lineage>
        <taxon>Eukaryota</taxon>
        <taxon>Fungi</taxon>
        <taxon>Dikarya</taxon>
        <taxon>Ascomycota</taxon>
        <taxon>Pezizomycotina</taxon>
        <taxon>Eurotiomycetes</taxon>
        <taxon>Chaetothyriomycetidae</taxon>
        <taxon>Chaetothyriales</taxon>
        <taxon>Herpotrichiellaceae</taxon>
        <taxon>Exophiala</taxon>
    </lineage>
</organism>
<dbReference type="Proteomes" id="UP001358417">
    <property type="component" value="Unassembled WGS sequence"/>
</dbReference>
<feature type="transmembrane region" description="Helical" evidence="2">
    <location>
        <begin position="237"/>
        <end position="261"/>
    </location>
</feature>
<keyword evidence="2" id="KW-0812">Transmembrane</keyword>
<feature type="compositionally biased region" description="Low complexity" evidence="1">
    <location>
        <begin position="10"/>
        <end position="25"/>
    </location>
</feature>
<feature type="transmembrane region" description="Helical" evidence="2">
    <location>
        <begin position="281"/>
        <end position="299"/>
    </location>
</feature>
<evidence type="ECO:0000256" key="1">
    <source>
        <dbReference type="SAM" id="MobiDB-lite"/>
    </source>
</evidence>